<feature type="compositionally biased region" description="Low complexity" evidence="1">
    <location>
        <begin position="122"/>
        <end position="131"/>
    </location>
</feature>
<dbReference type="AlphaFoldDB" id="A0AAV2DW02"/>
<feature type="compositionally biased region" description="Basic and acidic residues" evidence="1">
    <location>
        <begin position="1"/>
        <end position="10"/>
    </location>
</feature>
<evidence type="ECO:0000256" key="1">
    <source>
        <dbReference type="SAM" id="MobiDB-lite"/>
    </source>
</evidence>
<gene>
    <name evidence="2" type="ORF">LTRI10_LOCUS19356</name>
</gene>
<feature type="region of interest" description="Disordered" evidence="1">
    <location>
        <begin position="1"/>
        <end position="148"/>
    </location>
</feature>
<evidence type="ECO:0000313" key="3">
    <source>
        <dbReference type="Proteomes" id="UP001497516"/>
    </source>
</evidence>
<protein>
    <submittedName>
        <fullName evidence="2">Uncharacterized protein</fullName>
    </submittedName>
</protein>
<feature type="compositionally biased region" description="Polar residues" evidence="1">
    <location>
        <begin position="12"/>
        <end position="21"/>
    </location>
</feature>
<proteinExistence type="predicted"/>
<feature type="compositionally biased region" description="Basic and acidic residues" evidence="1">
    <location>
        <begin position="36"/>
        <end position="49"/>
    </location>
</feature>
<accession>A0AAV2DW02</accession>
<organism evidence="2 3">
    <name type="scientific">Linum trigynum</name>
    <dbReference type="NCBI Taxonomy" id="586398"/>
    <lineage>
        <taxon>Eukaryota</taxon>
        <taxon>Viridiplantae</taxon>
        <taxon>Streptophyta</taxon>
        <taxon>Embryophyta</taxon>
        <taxon>Tracheophyta</taxon>
        <taxon>Spermatophyta</taxon>
        <taxon>Magnoliopsida</taxon>
        <taxon>eudicotyledons</taxon>
        <taxon>Gunneridae</taxon>
        <taxon>Pentapetalae</taxon>
        <taxon>rosids</taxon>
        <taxon>fabids</taxon>
        <taxon>Malpighiales</taxon>
        <taxon>Linaceae</taxon>
        <taxon>Linum</taxon>
    </lineage>
</organism>
<name>A0AAV2DW02_9ROSI</name>
<sequence>MAGGKIEKGRSSSKNVESVSGNKGGGVNKDSQGQRIENHKQGKLDKGKVTDGSSQKGKEKMGKASAETSTGGRGVLGPIPAMQKALSLGSNRSELDQGKRREVGSAGVDKKDGPSPNKEKSGSQNGLGPSSSGPPPTQLVKGANNTSI</sequence>
<feature type="compositionally biased region" description="Basic and acidic residues" evidence="1">
    <location>
        <begin position="93"/>
        <end position="121"/>
    </location>
</feature>
<evidence type="ECO:0000313" key="2">
    <source>
        <dbReference type="EMBL" id="CAL1377727.1"/>
    </source>
</evidence>
<reference evidence="2 3" key="1">
    <citation type="submission" date="2024-04" db="EMBL/GenBank/DDBJ databases">
        <authorList>
            <person name="Fracassetti M."/>
        </authorList>
    </citation>
    <scope>NUCLEOTIDE SEQUENCE [LARGE SCALE GENOMIC DNA]</scope>
</reference>
<dbReference type="EMBL" id="OZ034816">
    <property type="protein sequence ID" value="CAL1377727.1"/>
    <property type="molecule type" value="Genomic_DNA"/>
</dbReference>
<dbReference type="Proteomes" id="UP001497516">
    <property type="component" value="Chromosome 3"/>
</dbReference>
<keyword evidence="3" id="KW-1185">Reference proteome</keyword>